<keyword evidence="2" id="KW-1185">Reference proteome</keyword>
<comment type="caution">
    <text evidence="1">The sequence shown here is derived from an EMBL/GenBank/DDBJ whole genome shotgun (WGS) entry which is preliminary data.</text>
</comment>
<protein>
    <submittedName>
        <fullName evidence="1">Uncharacterized protein</fullName>
    </submittedName>
</protein>
<name>A0A8J3VBJ3_9ACTN</name>
<dbReference type="RefSeq" id="WP_203887331.1">
    <property type="nucleotide sequence ID" value="NZ_BAABHH010000044.1"/>
</dbReference>
<dbReference type="EMBL" id="BONV01000047">
    <property type="protein sequence ID" value="GIG84041.1"/>
    <property type="molecule type" value="Genomic_DNA"/>
</dbReference>
<accession>A0A8J3VBJ3</accession>
<dbReference type="Proteomes" id="UP000630097">
    <property type="component" value="Unassembled WGS sequence"/>
</dbReference>
<dbReference type="SUPFAM" id="SSF57884">
    <property type="entry name" value="Ada DNA repair protein, N-terminal domain (N-Ada 10)"/>
    <property type="match status" value="1"/>
</dbReference>
<evidence type="ECO:0000313" key="2">
    <source>
        <dbReference type="Proteomes" id="UP000630097"/>
    </source>
</evidence>
<gene>
    <name evidence="1" type="ORF">Pka01_71680</name>
</gene>
<sequence>MDELIATGAGDVYHAGEDCWALRAGLASGETQDHTLHEVHRFASAALAEAAGYRACGICLDSHGP</sequence>
<proteinExistence type="predicted"/>
<reference evidence="1 2" key="1">
    <citation type="submission" date="2021-01" db="EMBL/GenBank/DDBJ databases">
        <title>Whole genome shotgun sequence of Planotetraspora kaengkrachanensis NBRC 104272.</title>
        <authorList>
            <person name="Komaki H."/>
            <person name="Tamura T."/>
        </authorList>
    </citation>
    <scope>NUCLEOTIDE SEQUENCE [LARGE SCALE GENOMIC DNA]</scope>
    <source>
        <strain evidence="1 2">NBRC 104272</strain>
    </source>
</reference>
<evidence type="ECO:0000313" key="1">
    <source>
        <dbReference type="EMBL" id="GIG84041.1"/>
    </source>
</evidence>
<dbReference type="AlphaFoldDB" id="A0A8J3VBJ3"/>
<dbReference type="InterPro" id="IPR035451">
    <property type="entry name" value="Ada-like_dom_sf"/>
</dbReference>
<organism evidence="1 2">
    <name type="scientific">Planotetraspora kaengkrachanensis</name>
    <dbReference type="NCBI Taxonomy" id="575193"/>
    <lineage>
        <taxon>Bacteria</taxon>
        <taxon>Bacillati</taxon>
        <taxon>Actinomycetota</taxon>
        <taxon>Actinomycetes</taxon>
        <taxon>Streptosporangiales</taxon>
        <taxon>Streptosporangiaceae</taxon>
        <taxon>Planotetraspora</taxon>
    </lineage>
</organism>